<sequence>MLQPKRTDVDMNSEEFKKEEEKTKKFVEKVVKQFGWCITPNKEVYDAIVMGLTRNKLMFGKRYCPCFIPMGDKEDRICPCKPAIGHEVNEGCCHCGIFCNPEKCEEMKKELNENS</sequence>
<keyword evidence="2" id="KW-1185">Reference proteome</keyword>
<dbReference type="AlphaFoldDB" id="A0A292YBK3"/>
<dbReference type="InterPro" id="IPR036644">
    <property type="entry name" value="FTR_bsu_sf"/>
</dbReference>
<dbReference type="GO" id="GO:0016730">
    <property type="term" value="F:oxidoreductase activity, acting on iron-sulfur proteins as donors"/>
    <property type="evidence" value="ECO:0007669"/>
    <property type="project" value="InterPro"/>
</dbReference>
<evidence type="ECO:0000313" key="1">
    <source>
        <dbReference type="EMBL" id="GAX86926.1"/>
    </source>
</evidence>
<protein>
    <submittedName>
        <fullName evidence="1">Uncharacterized protein</fullName>
    </submittedName>
</protein>
<dbReference type="EMBL" id="BDME01000001">
    <property type="protein sequence ID" value="GAX86926.1"/>
    <property type="molecule type" value="Genomic_DNA"/>
</dbReference>
<dbReference type="Proteomes" id="UP000217944">
    <property type="component" value="Unassembled WGS sequence"/>
</dbReference>
<accession>A0A292YBK3</accession>
<dbReference type="SUPFAM" id="SSF57662">
    <property type="entry name" value="Ferredoxin thioredoxin reductase (FTR), catalytic beta chain"/>
    <property type="match status" value="1"/>
</dbReference>
<dbReference type="InterPro" id="IPR004209">
    <property type="entry name" value="FTR_bsu"/>
</dbReference>
<proteinExistence type="predicted"/>
<reference evidence="1 2" key="1">
    <citation type="journal article" date="2017" name="Syst. Appl. Microbiol.">
        <title>Lebetimonas natsushimae sp. nov., a novel strictly anaerobic, moderately thermophilic chemoautotroph isolated from a deep-sea hydrothermal vent polychaete nest in the Mid-Okinawa Trough.</title>
        <authorList>
            <person name="Nagata R."/>
            <person name="Takaki Y."/>
            <person name="Tame A."/>
            <person name="Nunoura T."/>
            <person name="Muto H."/>
            <person name="Mino S."/>
            <person name="Sawayama S."/>
            <person name="Takai K."/>
            <person name="Nakagawa S."/>
        </authorList>
    </citation>
    <scope>NUCLEOTIDE SEQUENCE [LARGE SCALE GENOMIC DNA]</scope>
    <source>
        <strain evidence="1 2">HS1857</strain>
    </source>
</reference>
<organism evidence="1 2">
    <name type="scientific">Lebetimonas natsushimae</name>
    <dbReference type="NCBI Taxonomy" id="1936991"/>
    <lineage>
        <taxon>Bacteria</taxon>
        <taxon>Pseudomonadati</taxon>
        <taxon>Campylobacterota</taxon>
        <taxon>Epsilonproteobacteria</taxon>
        <taxon>Nautiliales</taxon>
        <taxon>Nautiliaceae</taxon>
        <taxon>Lebetimonas</taxon>
    </lineage>
</organism>
<dbReference type="OrthoDB" id="5422549at2"/>
<evidence type="ECO:0000313" key="2">
    <source>
        <dbReference type="Proteomes" id="UP000217944"/>
    </source>
</evidence>
<comment type="caution">
    <text evidence="1">The sequence shown here is derived from an EMBL/GenBank/DDBJ whole genome shotgun (WGS) entry which is preliminary data.</text>
</comment>
<dbReference type="Pfam" id="PF02943">
    <property type="entry name" value="FeThRed_B"/>
    <property type="match status" value="1"/>
</dbReference>
<dbReference type="RefSeq" id="WP_096258088.1">
    <property type="nucleotide sequence ID" value="NZ_BDME01000001.1"/>
</dbReference>
<dbReference type="Gene3D" id="3.90.460.10">
    <property type="entry name" value="Ferredoxin thioredoxin reductase catalytic beta subunit"/>
    <property type="match status" value="1"/>
</dbReference>
<name>A0A292YBK3_9BACT</name>
<gene>
    <name evidence="1" type="ORF">LNAT_P0221</name>
</gene>